<dbReference type="InterPro" id="IPR000182">
    <property type="entry name" value="GNAT_dom"/>
</dbReference>
<evidence type="ECO:0000313" key="4">
    <source>
        <dbReference type="Proteomes" id="UP000320209"/>
    </source>
</evidence>
<dbReference type="RefSeq" id="WP_141780195.1">
    <property type="nucleotide sequence ID" value="NZ_VFOV01000001.1"/>
</dbReference>
<dbReference type="OrthoDB" id="4966223at2"/>
<protein>
    <submittedName>
        <fullName evidence="3">Acetyltransferase (GNAT) family protein</fullName>
    </submittedName>
</protein>
<reference evidence="3 4" key="1">
    <citation type="submission" date="2019-06" db="EMBL/GenBank/DDBJ databases">
        <title>Sequencing the genomes of 1000 actinobacteria strains.</title>
        <authorList>
            <person name="Klenk H.-P."/>
        </authorList>
    </citation>
    <scope>NUCLEOTIDE SEQUENCE [LARGE SCALE GENOMIC DNA]</scope>
    <source>
        <strain evidence="3 4">DSM 25218</strain>
    </source>
</reference>
<dbReference type="SUPFAM" id="SSF55729">
    <property type="entry name" value="Acyl-CoA N-acyltransferases (Nat)"/>
    <property type="match status" value="1"/>
</dbReference>
<name>A0A543A6H9_9ACTN</name>
<gene>
    <name evidence="3" type="ORF">FB381_2056</name>
</gene>
<dbReference type="CDD" id="cd04301">
    <property type="entry name" value="NAT_SF"/>
    <property type="match status" value="1"/>
</dbReference>
<evidence type="ECO:0000256" key="1">
    <source>
        <dbReference type="SAM" id="Phobius"/>
    </source>
</evidence>
<evidence type="ECO:0000259" key="2">
    <source>
        <dbReference type="PROSITE" id="PS51186"/>
    </source>
</evidence>
<proteinExistence type="predicted"/>
<dbReference type="AlphaFoldDB" id="A0A543A6H9"/>
<dbReference type="EMBL" id="VFOV01000001">
    <property type="protein sequence ID" value="TQL68167.1"/>
    <property type="molecule type" value="Genomic_DNA"/>
</dbReference>
<keyword evidence="1" id="KW-0472">Membrane</keyword>
<feature type="transmembrane region" description="Helical" evidence="1">
    <location>
        <begin position="24"/>
        <end position="55"/>
    </location>
</feature>
<organism evidence="3 4">
    <name type="scientific">Nocardioides albertanoniae</name>
    <dbReference type="NCBI Taxonomy" id="1175486"/>
    <lineage>
        <taxon>Bacteria</taxon>
        <taxon>Bacillati</taxon>
        <taxon>Actinomycetota</taxon>
        <taxon>Actinomycetes</taxon>
        <taxon>Propionibacteriales</taxon>
        <taxon>Nocardioidaceae</taxon>
        <taxon>Nocardioides</taxon>
    </lineage>
</organism>
<keyword evidence="3" id="KW-0808">Transferase</keyword>
<dbReference type="PROSITE" id="PS51186">
    <property type="entry name" value="GNAT"/>
    <property type="match status" value="1"/>
</dbReference>
<dbReference type="Proteomes" id="UP000320209">
    <property type="component" value="Unassembled WGS sequence"/>
</dbReference>
<dbReference type="InterPro" id="IPR016181">
    <property type="entry name" value="Acyl_CoA_acyltransferase"/>
</dbReference>
<dbReference type="Pfam" id="PF00583">
    <property type="entry name" value="Acetyltransf_1"/>
    <property type="match status" value="1"/>
</dbReference>
<evidence type="ECO:0000313" key="3">
    <source>
        <dbReference type="EMBL" id="TQL68167.1"/>
    </source>
</evidence>
<keyword evidence="1" id="KW-1133">Transmembrane helix</keyword>
<feature type="domain" description="N-acetyltransferase" evidence="2">
    <location>
        <begin position="159"/>
        <end position="296"/>
    </location>
</feature>
<accession>A0A543A6H9</accession>
<dbReference type="Gene3D" id="3.40.630.30">
    <property type="match status" value="1"/>
</dbReference>
<keyword evidence="4" id="KW-1185">Reference proteome</keyword>
<comment type="caution">
    <text evidence="3">The sequence shown here is derived from an EMBL/GenBank/DDBJ whole genome shotgun (WGS) entry which is preliminary data.</text>
</comment>
<sequence>MSASSEAEERRVGSADVEAPGRIWFGYIAAVGLVVIGAITTDLLAFGLAGVMLVATVLGERYRARVAARLAADRRPDLADLVTRWARGWAFARYFPRPERVAGGVRIEVGEPGRRVEWVAIDEPETLSGLVDTVAATPEAWLSVATADPAGVRPWLLEGGLGSDSQEEALMSIDLVDQVSRDLPDGYAAEIERDGGRITATVRSAGKAGEVAASGRIAVIGADAVVDRIHTEPDHRHRGLGGAMMTVLVAAAREAGATRGILVATEMGEPLYAGLGWQEQARLVIARPATPRTPAESHHQ</sequence>
<dbReference type="GO" id="GO:0016747">
    <property type="term" value="F:acyltransferase activity, transferring groups other than amino-acyl groups"/>
    <property type="evidence" value="ECO:0007669"/>
    <property type="project" value="InterPro"/>
</dbReference>
<keyword evidence="1" id="KW-0812">Transmembrane</keyword>